<organism evidence="2 3">
    <name type="scientific">Zalerion maritima</name>
    <dbReference type="NCBI Taxonomy" id="339359"/>
    <lineage>
        <taxon>Eukaryota</taxon>
        <taxon>Fungi</taxon>
        <taxon>Dikarya</taxon>
        <taxon>Ascomycota</taxon>
        <taxon>Pezizomycotina</taxon>
        <taxon>Sordariomycetes</taxon>
        <taxon>Lulworthiomycetidae</taxon>
        <taxon>Lulworthiales</taxon>
        <taxon>Lulworthiaceae</taxon>
        <taxon>Zalerion</taxon>
    </lineage>
</organism>
<sequence length="343" mass="37645">MASTNHPLYSPVQKLNAKEKDGNWREAAARKDEAGLVEMRRVLRGKGQLWKTEVLDANDGVSAPLDIVAKRMRAAIGILKQTATSTSGLEETDRIVLVADVAGGLESQTEVVVEMGEEHEGGGKKLELINRENVVTVVIEVATETTAETLWMEKGYTAILIDSCIRHGIELGPTRGIEAFQQAVWRILRLPSSNALPAYAGAREGKMLSSGKLVESKWEPSEQRCLPDEGFQALLIVVDRMGCNNRRIVGDVLKNHLEATWLNKNPDDGELQGHFGLSLKLQWGRWAVGVHPRTEAGPSYRTWLPIPLLLARFEEPGAAAIDSRPDELVAGDVHPSRVDISKA</sequence>
<dbReference type="EMBL" id="JAKWBI020000424">
    <property type="protein sequence ID" value="KAJ2895152.1"/>
    <property type="molecule type" value="Genomic_DNA"/>
</dbReference>
<evidence type="ECO:0000256" key="1">
    <source>
        <dbReference type="SAM" id="MobiDB-lite"/>
    </source>
</evidence>
<accession>A0AAD5RJM6</accession>
<evidence type="ECO:0000313" key="2">
    <source>
        <dbReference type="EMBL" id="KAJ2895152.1"/>
    </source>
</evidence>
<comment type="caution">
    <text evidence="2">The sequence shown here is derived from an EMBL/GenBank/DDBJ whole genome shotgun (WGS) entry which is preliminary data.</text>
</comment>
<gene>
    <name evidence="2" type="ORF">MKZ38_006869</name>
</gene>
<dbReference type="AlphaFoldDB" id="A0AAD5RJM6"/>
<proteinExistence type="predicted"/>
<reference evidence="2" key="1">
    <citation type="submission" date="2022-07" db="EMBL/GenBank/DDBJ databases">
        <title>Draft genome sequence of Zalerion maritima ATCC 34329, a (micro)plastics degrading marine fungus.</title>
        <authorList>
            <person name="Paco A."/>
            <person name="Goncalves M.F.M."/>
            <person name="Rocha-Santos T.A.P."/>
            <person name="Alves A."/>
        </authorList>
    </citation>
    <scope>NUCLEOTIDE SEQUENCE</scope>
    <source>
        <strain evidence="2">ATCC 34329</strain>
    </source>
</reference>
<keyword evidence="3" id="KW-1185">Reference proteome</keyword>
<name>A0AAD5RJM6_9PEZI</name>
<protein>
    <submittedName>
        <fullName evidence="2">Uncharacterized protein</fullName>
    </submittedName>
</protein>
<feature type="region of interest" description="Disordered" evidence="1">
    <location>
        <begin position="1"/>
        <end position="24"/>
    </location>
</feature>
<evidence type="ECO:0000313" key="3">
    <source>
        <dbReference type="Proteomes" id="UP001201980"/>
    </source>
</evidence>
<dbReference type="Proteomes" id="UP001201980">
    <property type="component" value="Unassembled WGS sequence"/>
</dbReference>